<reference evidence="2 3" key="1">
    <citation type="submission" date="2018-08" db="EMBL/GenBank/DDBJ databases">
        <title>A genome reference for cultivated species of the human gut microbiota.</title>
        <authorList>
            <person name="Zou Y."/>
            <person name="Xue W."/>
            <person name="Luo G."/>
        </authorList>
    </citation>
    <scope>NUCLEOTIDE SEQUENCE [LARGE SCALE GENOMIC DNA]</scope>
    <source>
        <strain evidence="2 3">AM37-1AC</strain>
    </source>
</reference>
<proteinExistence type="predicted"/>
<dbReference type="AlphaFoldDB" id="A0A3R6E218"/>
<comment type="caution">
    <text evidence="2">The sequence shown here is derived from an EMBL/GenBank/DDBJ whole genome shotgun (WGS) entry which is preliminary data.</text>
</comment>
<accession>A0A3R6E218</accession>
<dbReference type="RefSeq" id="WP_118599064.1">
    <property type="nucleotide sequence ID" value="NZ_QSHO01000020.1"/>
</dbReference>
<gene>
    <name evidence="2" type="ORF">DW856_17045</name>
</gene>
<evidence type="ECO:0000313" key="3">
    <source>
        <dbReference type="Proteomes" id="UP000283513"/>
    </source>
</evidence>
<dbReference type="Proteomes" id="UP000283513">
    <property type="component" value="Unassembled WGS sequence"/>
</dbReference>
<name>A0A3R6E218_9FIRM</name>
<organism evidence="2 3">
    <name type="scientific">Roseburia intestinalis</name>
    <dbReference type="NCBI Taxonomy" id="166486"/>
    <lineage>
        <taxon>Bacteria</taxon>
        <taxon>Bacillati</taxon>
        <taxon>Bacillota</taxon>
        <taxon>Clostridia</taxon>
        <taxon>Lachnospirales</taxon>
        <taxon>Lachnospiraceae</taxon>
        <taxon>Roseburia</taxon>
    </lineage>
</organism>
<protein>
    <submittedName>
        <fullName evidence="2">Uncharacterized protein</fullName>
    </submittedName>
</protein>
<sequence>MNKETEQSLKVIERKIKKQEALVEVKRQKYTMVAQDYTNAENELKSLKKIRDREVEKQRMQRLQNVCSKNNIDISVVTEMIENGKMNILLETVKEAEKQKSREESSHREEDI</sequence>
<feature type="coiled-coil region" evidence="1">
    <location>
        <begin position="2"/>
        <end position="57"/>
    </location>
</feature>
<evidence type="ECO:0000313" key="2">
    <source>
        <dbReference type="EMBL" id="RHC13501.1"/>
    </source>
</evidence>
<keyword evidence="1" id="KW-0175">Coiled coil</keyword>
<dbReference type="EMBL" id="QSHO01000020">
    <property type="protein sequence ID" value="RHC13501.1"/>
    <property type="molecule type" value="Genomic_DNA"/>
</dbReference>
<evidence type="ECO:0000256" key="1">
    <source>
        <dbReference type="SAM" id="Coils"/>
    </source>
</evidence>